<accession>A0A3N2GW15</accession>
<dbReference type="AlphaFoldDB" id="A0A3N2GW15"/>
<feature type="compositionally biased region" description="Low complexity" evidence="1">
    <location>
        <begin position="1"/>
        <end position="23"/>
    </location>
</feature>
<dbReference type="Proteomes" id="UP000274843">
    <property type="component" value="Unassembled WGS sequence"/>
</dbReference>
<evidence type="ECO:0000256" key="1">
    <source>
        <dbReference type="SAM" id="MobiDB-lite"/>
    </source>
</evidence>
<feature type="region of interest" description="Disordered" evidence="1">
    <location>
        <begin position="1"/>
        <end position="34"/>
    </location>
</feature>
<feature type="region of interest" description="Disordered" evidence="1">
    <location>
        <begin position="146"/>
        <end position="188"/>
    </location>
</feature>
<protein>
    <submittedName>
        <fullName evidence="2">Uncharacterized protein</fullName>
    </submittedName>
</protein>
<comment type="caution">
    <text evidence="2">The sequence shown here is derived from an EMBL/GenBank/DDBJ whole genome shotgun (WGS) entry which is preliminary data.</text>
</comment>
<keyword evidence="3" id="KW-1185">Reference proteome</keyword>
<proteinExistence type="predicted"/>
<dbReference type="EMBL" id="RKHY01000001">
    <property type="protein sequence ID" value="ROS40838.1"/>
    <property type="molecule type" value="Genomic_DNA"/>
</dbReference>
<sequence length="285" mass="29296">MPPPSTAGSRRWAARGAAAGPLTPGRPAPPGAATTASLVPARTALLKHHQWATRADTTEPLARPPPGPSWVHVGSLRGTAAGPTMLARAAASCGRDWPARASTAGPLVRTGANGSPVRPPLVHSCGHRWTTRAAIAGPPLVRARPVATSGRSVASGPLVPTRRTSRPATAGPLVPTRRTSRPATAGPLVGARGVPFVAPPLAQPCWRERPPRTAAADALVPLPLNPSCRRRWATHAAVTGPIVLLPPGHIRATAAGPLVPLPLARSCRRGWHPRGTATGQPCSRG</sequence>
<evidence type="ECO:0000313" key="3">
    <source>
        <dbReference type="Proteomes" id="UP000274843"/>
    </source>
</evidence>
<name>A0A3N2GW15_9PSEU</name>
<gene>
    <name evidence="2" type="ORF">EDD35_3184</name>
</gene>
<evidence type="ECO:0000313" key="2">
    <source>
        <dbReference type="EMBL" id="ROS40838.1"/>
    </source>
</evidence>
<reference evidence="2 3" key="1">
    <citation type="submission" date="2018-11" db="EMBL/GenBank/DDBJ databases">
        <title>Sequencing the genomes of 1000 actinobacteria strains.</title>
        <authorList>
            <person name="Klenk H.-P."/>
        </authorList>
    </citation>
    <scope>NUCLEOTIDE SEQUENCE [LARGE SCALE GENOMIC DNA]</scope>
    <source>
        <strain evidence="2 3">DSM 44348</strain>
    </source>
</reference>
<organism evidence="2 3">
    <name type="scientific">Amycolatopsis thermoflava</name>
    <dbReference type="NCBI Taxonomy" id="84480"/>
    <lineage>
        <taxon>Bacteria</taxon>
        <taxon>Bacillati</taxon>
        <taxon>Actinomycetota</taxon>
        <taxon>Actinomycetes</taxon>
        <taxon>Pseudonocardiales</taxon>
        <taxon>Pseudonocardiaceae</taxon>
        <taxon>Amycolatopsis</taxon>
        <taxon>Amycolatopsis methanolica group</taxon>
    </lineage>
</organism>